<dbReference type="PRINTS" id="PR00033">
    <property type="entry name" value="HTHASNC"/>
</dbReference>
<dbReference type="GO" id="GO:0043565">
    <property type="term" value="F:sequence-specific DNA binding"/>
    <property type="evidence" value="ECO:0007669"/>
    <property type="project" value="InterPro"/>
</dbReference>
<dbReference type="OrthoDB" id="9809462at2"/>
<dbReference type="PANTHER" id="PTHR30154:SF34">
    <property type="entry name" value="TRANSCRIPTIONAL REGULATOR AZLB"/>
    <property type="match status" value="1"/>
</dbReference>
<dbReference type="InterPro" id="IPR000485">
    <property type="entry name" value="AsnC-type_HTH_dom"/>
</dbReference>
<keyword evidence="1" id="KW-0805">Transcription regulation</keyword>
<organism evidence="5 6">
    <name type="scientific">Pseudaminobacter soli</name>
    <name type="common">ex Li et al. 2025</name>
    <dbReference type="NCBI Taxonomy" id="1295366"/>
    <lineage>
        <taxon>Bacteria</taxon>
        <taxon>Pseudomonadati</taxon>
        <taxon>Pseudomonadota</taxon>
        <taxon>Alphaproteobacteria</taxon>
        <taxon>Hyphomicrobiales</taxon>
        <taxon>Phyllobacteriaceae</taxon>
        <taxon>Pseudaminobacter</taxon>
    </lineage>
</organism>
<dbReference type="GO" id="GO:0005829">
    <property type="term" value="C:cytosol"/>
    <property type="evidence" value="ECO:0007669"/>
    <property type="project" value="TreeGrafter"/>
</dbReference>
<dbReference type="PANTHER" id="PTHR30154">
    <property type="entry name" value="LEUCINE-RESPONSIVE REGULATORY PROTEIN"/>
    <property type="match status" value="1"/>
</dbReference>
<evidence type="ECO:0000256" key="1">
    <source>
        <dbReference type="ARBA" id="ARBA00023015"/>
    </source>
</evidence>
<dbReference type="Gene3D" id="1.10.10.10">
    <property type="entry name" value="Winged helix-like DNA-binding domain superfamily/Winged helix DNA-binding domain"/>
    <property type="match status" value="1"/>
</dbReference>
<dbReference type="InterPro" id="IPR019887">
    <property type="entry name" value="Tscrpt_reg_AsnC/Lrp_C"/>
</dbReference>
<protein>
    <submittedName>
        <fullName evidence="5">AsnC family transcriptional regulator</fullName>
    </submittedName>
</protein>
<name>A0A2P7SKE8_9HYPH</name>
<dbReference type="EMBL" id="PXYL01000002">
    <property type="protein sequence ID" value="PSJ62937.1"/>
    <property type="molecule type" value="Genomic_DNA"/>
</dbReference>
<dbReference type="Pfam" id="PF13412">
    <property type="entry name" value="HTH_24"/>
    <property type="match status" value="1"/>
</dbReference>
<keyword evidence="2" id="KW-0238">DNA-binding</keyword>
<dbReference type="InterPro" id="IPR011008">
    <property type="entry name" value="Dimeric_a/b-barrel"/>
</dbReference>
<dbReference type="InterPro" id="IPR019888">
    <property type="entry name" value="Tscrpt_reg_AsnC-like"/>
</dbReference>
<dbReference type="RefSeq" id="WP_106722845.1">
    <property type="nucleotide sequence ID" value="NZ_PXYL01000002.1"/>
</dbReference>
<dbReference type="InterPro" id="IPR036388">
    <property type="entry name" value="WH-like_DNA-bd_sf"/>
</dbReference>
<dbReference type="SUPFAM" id="SSF54909">
    <property type="entry name" value="Dimeric alpha+beta barrel"/>
    <property type="match status" value="1"/>
</dbReference>
<comment type="caution">
    <text evidence="5">The sequence shown here is derived from an EMBL/GenBank/DDBJ whole genome shotgun (WGS) entry which is preliminary data.</text>
</comment>
<evidence type="ECO:0000256" key="3">
    <source>
        <dbReference type="ARBA" id="ARBA00023163"/>
    </source>
</evidence>
<proteinExistence type="predicted"/>
<evidence type="ECO:0000256" key="2">
    <source>
        <dbReference type="ARBA" id="ARBA00023125"/>
    </source>
</evidence>
<sequence length="145" mass="15951">MKELDAKDREILGILTKEARIPLKTLAGRIGLSRSATSERVAQLEKSGVIRGYRADVGQMEQGLVCAFLLVTLVRTPSLGILDQLARHPEVRRVSSVSGQLDLIVEVEVPSIDRLNTLRDLIASHTGVDDLTTAIILRRDIERTA</sequence>
<evidence type="ECO:0000313" key="5">
    <source>
        <dbReference type="EMBL" id="PSJ62937.1"/>
    </source>
</evidence>
<dbReference type="AlphaFoldDB" id="A0A2P7SKE8"/>
<evidence type="ECO:0000313" key="6">
    <source>
        <dbReference type="Proteomes" id="UP000240653"/>
    </source>
</evidence>
<accession>A0A2P7SKE8</accession>
<dbReference type="PROSITE" id="PS50956">
    <property type="entry name" value="HTH_ASNC_2"/>
    <property type="match status" value="1"/>
</dbReference>
<evidence type="ECO:0000259" key="4">
    <source>
        <dbReference type="PROSITE" id="PS50956"/>
    </source>
</evidence>
<dbReference type="GO" id="GO:0043200">
    <property type="term" value="P:response to amino acid"/>
    <property type="evidence" value="ECO:0007669"/>
    <property type="project" value="TreeGrafter"/>
</dbReference>
<gene>
    <name evidence="5" type="ORF">C7I85_05050</name>
</gene>
<dbReference type="SUPFAM" id="SSF46785">
    <property type="entry name" value="Winged helix' DNA-binding domain"/>
    <property type="match status" value="1"/>
</dbReference>
<dbReference type="InterPro" id="IPR036390">
    <property type="entry name" value="WH_DNA-bd_sf"/>
</dbReference>
<keyword evidence="6" id="KW-1185">Reference proteome</keyword>
<feature type="domain" description="HTH asnC-type" evidence="4">
    <location>
        <begin position="4"/>
        <end position="65"/>
    </location>
</feature>
<dbReference type="Pfam" id="PF01037">
    <property type="entry name" value="AsnC_trans_reg"/>
    <property type="match status" value="1"/>
</dbReference>
<keyword evidence="3" id="KW-0804">Transcription</keyword>
<dbReference type="SMART" id="SM00344">
    <property type="entry name" value="HTH_ASNC"/>
    <property type="match status" value="1"/>
</dbReference>
<reference evidence="5 6" key="1">
    <citation type="submission" date="2018-03" db="EMBL/GenBank/DDBJ databases">
        <title>The draft genome of Mesorhizobium soli JCM 19897.</title>
        <authorList>
            <person name="Li L."/>
            <person name="Liu L."/>
            <person name="Liang L."/>
            <person name="Wang T."/>
            <person name="Zhang X."/>
        </authorList>
    </citation>
    <scope>NUCLEOTIDE SEQUENCE [LARGE SCALE GENOMIC DNA]</scope>
    <source>
        <strain evidence="5 6">JCM 19897</strain>
    </source>
</reference>
<dbReference type="Gene3D" id="3.30.70.920">
    <property type="match status" value="1"/>
</dbReference>
<dbReference type="Proteomes" id="UP000240653">
    <property type="component" value="Unassembled WGS sequence"/>
</dbReference>